<accession>A0ABD3VCD2</accession>
<gene>
    <name evidence="2" type="ORF">ACJMK2_009387</name>
</gene>
<protein>
    <submittedName>
        <fullName evidence="2">Uncharacterized protein</fullName>
    </submittedName>
</protein>
<organism evidence="2 3">
    <name type="scientific">Sinanodonta woodiana</name>
    <name type="common">Chinese pond mussel</name>
    <name type="synonym">Anodonta woodiana</name>
    <dbReference type="NCBI Taxonomy" id="1069815"/>
    <lineage>
        <taxon>Eukaryota</taxon>
        <taxon>Metazoa</taxon>
        <taxon>Spiralia</taxon>
        <taxon>Lophotrochozoa</taxon>
        <taxon>Mollusca</taxon>
        <taxon>Bivalvia</taxon>
        <taxon>Autobranchia</taxon>
        <taxon>Heteroconchia</taxon>
        <taxon>Palaeoheterodonta</taxon>
        <taxon>Unionida</taxon>
        <taxon>Unionoidea</taxon>
        <taxon>Unionidae</taxon>
        <taxon>Unioninae</taxon>
        <taxon>Sinanodonta</taxon>
    </lineage>
</organism>
<sequence length="293" mass="31431">MVSRRTRRTVNRLASDNNTDNNDGFNRVVNSTWADIPENLTESKLVKQLAEKNIMVSVSLGKKNLLQLYKDNVQQTGVSLCAGASSGDQPSSSNTSTSPSSDLQTAAPPRDSNMADTAAIKQQLTALQASVAALKQSYTAIVVSGRSTTASQAQWIPTGENIGQSQSNFSLQSAFARRGDDDTMRFLQTIPCAVPLQTVSYAVPVDKLPPVEIRSSNTRKDIITGKHVNLALLLIPGMDSSSETKTIEQGGSQIVFKGSDPRLAGALNISDFRKAPLSTETFFVKSTHLGGQN</sequence>
<feature type="compositionally biased region" description="Basic residues" evidence="1">
    <location>
        <begin position="1"/>
        <end position="10"/>
    </location>
</feature>
<feature type="region of interest" description="Disordered" evidence="1">
    <location>
        <begin position="1"/>
        <end position="24"/>
    </location>
</feature>
<feature type="region of interest" description="Disordered" evidence="1">
    <location>
        <begin position="81"/>
        <end position="112"/>
    </location>
</feature>
<dbReference type="Proteomes" id="UP001634394">
    <property type="component" value="Unassembled WGS sequence"/>
</dbReference>
<dbReference type="EMBL" id="JBJQND010000012">
    <property type="protein sequence ID" value="KAL3859155.1"/>
    <property type="molecule type" value="Genomic_DNA"/>
</dbReference>
<dbReference type="AlphaFoldDB" id="A0ABD3VCD2"/>
<evidence type="ECO:0000256" key="1">
    <source>
        <dbReference type="SAM" id="MobiDB-lite"/>
    </source>
</evidence>
<feature type="compositionally biased region" description="Low complexity" evidence="1">
    <location>
        <begin position="85"/>
        <end position="102"/>
    </location>
</feature>
<reference evidence="2 3" key="1">
    <citation type="submission" date="2024-11" db="EMBL/GenBank/DDBJ databases">
        <title>Chromosome-level genome assembly of the freshwater bivalve Anodonta woodiana.</title>
        <authorList>
            <person name="Chen X."/>
        </authorList>
    </citation>
    <scope>NUCLEOTIDE SEQUENCE [LARGE SCALE GENOMIC DNA]</scope>
    <source>
        <strain evidence="2">MN2024</strain>
        <tissue evidence="2">Gills</tissue>
    </source>
</reference>
<name>A0ABD3VCD2_SINWO</name>
<keyword evidence="3" id="KW-1185">Reference proteome</keyword>
<feature type="compositionally biased region" description="Polar residues" evidence="1">
    <location>
        <begin position="12"/>
        <end position="24"/>
    </location>
</feature>
<evidence type="ECO:0000313" key="3">
    <source>
        <dbReference type="Proteomes" id="UP001634394"/>
    </source>
</evidence>
<evidence type="ECO:0000313" key="2">
    <source>
        <dbReference type="EMBL" id="KAL3859155.1"/>
    </source>
</evidence>
<proteinExistence type="predicted"/>
<comment type="caution">
    <text evidence="2">The sequence shown here is derived from an EMBL/GenBank/DDBJ whole genome shotgun (WGS) entry which is preliminary data.</text>
</comment>